<protein>
    <recommendedName>
        <fullName evidence="2">DUF3592 domain-containing protein</fullName>
    </recommendedName>
</protein>
<feature type="transmembrane region" description="Helical" evidence="1">
    <location>
        <begin position="113"/>
        <end position="137"/>
    </location>
</feature>
<accession>A0A1H6H1C1</accession>
<dbReference type="AlphaFoldDB" id="A0A1H6H1C1"/>
<proteinExistence type="predicted"/>
<dbReference type="Proteomes" id="UP000198561">
    <property type="component" value="Unassembled WGS sequence"/>
</dbReference>
<organism evidence="3 4">
    <name type="scientific">Chryseobacterium culicis</name>
    <dbReference type="NCBI Taxonomy" id="680127"/>
    <lineage>
        <taxon>Bacteria</taxon>
        <taxon>Pseudomonadati</taxon>
        <taxon>Bacteroidota</taxon>
        <taxon>Flavobacteriia</taxon>
        <taxon>Flavobacteriales</taxon>
        <taxon>Weeksellaceae</taxon>
        <taxon>Chryseobacterium group</taxon>
        <taxon>Chryseobacterium</taxon>
    </lineage>
</organism>
<name>A0A1H6H1C1_CHRCI</name>
<dbReference type="OrthoDB" id="954824at2"/>
<gene>
    <name evidence="3" type="ORF">SAMN05421593_1101</name>
</gene>
<dbReference type="EMBL" id="FNWQ01000001">
    <property type="protein sequence ID" value="SEH29587.1"/>
    <property type="molecule type" value="Genomic_DNA"/>
</dbReference>
<keyword evidence="1" id="KW-0812">Transmembrane</keyword>
<evidence type="ECO:0000313" key="4">
    <source>
        <dbReference type="Proteomes" id="UP000198561"/>
    </source>
</evidence>
<keyword evidence="1" id="KW-0472">Membrane</keyword>
<evidence type="ECO:0000313" key="3">
    <source>
        <dbReference type="EMBL" id="SEH29587.1"/>
    </source>
</evidence>
<feature type="transmembrane region" description="Helical" evidence="1">
    <location>
        <begin position="12"/>
        <end position="30"/>
    </location>
</feature>
<dbReference type="RefSeq" id="WP_089690264.1">
    <property type="nucleotide sequence ID" value="NZ_FNWQ01000001.1"/>
</dbReference>
<dbReference type="Pfam" id="PF12158">
    <property type="entry name" value="DUF3592"/>
    <property type="match status" value="1"/>
</dbReference>
<evidence type="ECO:0000259" key="2">
    <source>
        <dbReference type="Pfam" id="PF12158"/>
    </source>
</evidence>
<reference evidence="3 4" key="1">
    <citation type="submission" date="2016-10" db="EMBL/GenBank/DDBJ databases">
        <authorList>
            <person name="de Groot N.N."/>
        </authorList>
    </citation>
    <scope>NUCLEOTIDE SEQUENCE [LARGE SCALE GENOMIC DNA]</scope>
    <source>
        <strain evidence="3 4">DSM 23031</strain>
    </source>
</reference>
<keyword evidence="1" id="KW-1133">Transmembrane helix</keyword>
<evidence type="ECO:0000256" key="1">
    <source>
        <dbReference type="SAM" id="Phobius"/>
    </source>
</evidence>
<feature type="domain" description="DUF3592" evidence="2">
    <location>
        <begin position="53"/>
        <end position="110"/>
    </location>
</feature>
<sequence length="142" mass="15859">MNGNNNNTMWQYYIILGAGVILFAAALLSFKNTLFFLKNAEKATATVTSLRVFESDGEVFSPLFTFRTRNNIEYTFELPEGTNPSAWSVGDTETVIYDPANPSYVTLYTYFRIFALPLLLISIALPLLVIGGGYFIAAQFLK</sequence>
<dbReference type="InterPro" id="IPR021994">
    <property type="entry name" value="DUF3592"/>
</dbReference>